<dbReference type="Pfam" id="PF23211">
    <property type="entry name" value="LRR_LRWD1"/>
    <property type="match status" value="1"/>
</dbReference>
<evidence type="ECO:0000256" key="1">
    <source>
        <dbReference type="ARBA" id="ARBA00022614"/>
    </source>
</evidence>
<organism evidence="4 5">
    <name type="scientific">Leptomonas seymouri</name>
    <dbReference type="NCBI Taxonomy" id="5684"/>
    <lineage>
        <taxon>Eukaryota</taxon>
        <taxon>Discoba</taxon>
        <taxon>Euglenozoa</taxon>
        <taxon>Kinetoplastea</taxon>
        <taxon>Metakinetoplastina</taxon>
        <taxon>Trypanosomatida</taxon>
        <taxon>Trypanosomatidae</taxon>
        <taxon>Leishmaniinae</taxon>
        <taxon>Leptomonas</taxon>
    </lineage>
</organism>
<evidence type="ECO:0000313" key="4">
    <source>
        <dbReference type="EMBL" id="KPI90564.1"/>
    </source>
</evidence>
<name>A0A0N1PGK7_LEPSE</name>
<dbReference type="SUPFAM" id="SSF52058">
    <property type="entry name" value="L domain-like"/>
    <property type="match status" value="1"/>
</dbReference>
<proteinExistence type="predicted"/>
<evidence type="ECO:0000313" key="5">
    <source>
        <dbReference type="Proteomes" id="UP000038009"/>
    </source>
</evidence>
<dbReference type="PANTHER" id="PTHR18849:SF19">
    <property type="entry name" value="LEUCINE-RICH REPEAT PROTEIN (LRRP)"/>
    <property type="match status" value="1"/>
</dbReference>
<dbReference type="PANTHER" id="PTHR18849">
    <property type="entry name" value="LEUCINE RICH REPEAT PROTEIN"/>
    <property type="match status" value="1"/>
</dbReference>
<evidence type="ECO:0000256" key="2">
    <source>
        <dbReference type="ARBA" id="ARBA00022737"/>
    </source>
</evidence>
<protein>
    <recommendedName>
        <fullName evidence="3">Leucine-rich repeat and WD repeat-containing protein 1 LRR domain-containing protein</fullName>
    </recommendedName>
</protein>
<dbReference type="AlphaFoldDB" id="A0A0N1PGK7"/>
<dbReference type="OrthoDB" id="433501at2759"/>
<dbReference type="OMA" id="QSIRVQM"/>
<dbReference type="EMBL" id="LJSK01000004">
    <property type="protein sequence ID" value="KPI90564.1"/>
    <property type="molecule type" value="Genomic_DNA"/>
</dbReference>
<sequence>MNANSSVQGKILTEEDVRIATQQYDVALIYHASLPSQGFHQIDASTFARCHSLQLLDVSGNKLTTLSGLEPVAAQLTFLNAAENSLNDISVLAQCTALEYCHLEGNELASVAALKVLVSLPHLIELVLQRTVSLSETDLHETLLLDNPVCRSVEAYQKEFLKQVPHIRWVDGAPSFVRSKLLASAEATDANEAGREASNEKLLSSAAASQQAVLQKMLHDNPDEGKLRNLLKEASKKCGDACHA</sequence>
<dbReference type="InterPro" id="IPR001611">
    <property type="entry name" value="Leu-rich_rpt"/>
</dbReference>
<keyword evidence="5" id="KW-1185">Reference proteome</keyword>
<keyword evidence="1" id="KW-0433">Leucine-rich repeat</keyword>
<dbReference type="VEuPathDB" id="TriTrypDB:Lsey_0004_0520"/>
<dbReference type="PROSITE" id="PS51450">
    <property type="entry name" value="LRR"/>
    <property type="match status" value="1"/>
</dbReference>
<gene>
    <name evidence="4" type="ORF">ABL78_0324</name>
</gene>
<comment type="caution">
    <text evidence="4">The sequence shown here is derived from an EMBL/GenBank/DDBJ whole genome shotgun (WGS) entry which is preliminary data.</text>
</comment>
<dbReference type="Gene3D" id="3.80.10.10">
    <property type="entry name" value="Ribonuclease Inhibitor"/>
    <property type="match status" value="1"/>
</dbReference>
<dbReference type="InterPro" id="IPR032675">
    <property type="entry name" value="LRR_dom_sf"/>
</dbReference>
<accession>A0A0N1PGK7</accession>
<reference evidence="4 5" key="1">
    <citation type="journal article" date="2015" name="PLoS Pathog.">
        <title>Leptomonas seymouri: Adaptations to the Dixenous Life Cycle Analyzed by Genome Sequencing, Transcriptome Profiling and Co-infection with Leishmania donovani.</title>
        <authorList>
            <person name="Kraeva N."/>
            <person name="Butenko A."/>
            <person name="Hlavacova J."/>
            <person name="Kostygov A."/>
            <person name="Myskova J."/>
            <person name="Grybchuk D."/>
            <person name="Lestinova T."/>
            <person name="Votypka J."/>
            <person name="Volf P."/>
            <person name="Opperdoes F."/>
            <person name="Flegontov P."/>
            <person name="Lukes J."/>
            <person name="Yurchenko V."/>
        </authorList>
    </citation>
    <scope>NUCLEOTIDE SEQUENCE [LARGE SCALE GENOMIC DNA]</scope>
    <source>
        <strain evidence="4 5">ATCC 30220</strain>
    </source>
</reference>
<feature type="domain" description="Leucine-rich repeat and WD repeat-containing protein 1 LRR" evidence="3">
    <location>
        <begin position="41"/>
        <end position="135"/>
    </location>
</feature>
<dbReference type="InterPro" id="IPR056363">
    <property type="entry name" value="LRR_LRWD1_dom"/>
</dbReference>
<keyword evidence="2" id="KW-0677">Repeat</keyword>
<evidence type="ECO:0000259" key="3">
    <source>
        <dbReference type="Pfam" id="PF23211"/>
    </source>
</evidence>
<dbReference type="Proteomes" id="UP000038009">
    <property type="component" value="Unassembled WGS sequence"/>
</dbReference>